<comment type="similarity">
    <text evidence="2">Belongs to the peptidase S54 family.</text>
</comment>
<dbReference type="InterPro" id="IPR022764">
    <property type="entry name" value="Peptidase_S54_rhomboid_dom"/>
</dbReference>
<dbReference type="AlphaFoldDB" id="A0A1G8FRT8"/>
<dbReference type="EMBL" id="FNCN01000024">
    <property type="protein sequence ID" value="SDH84817.1"/>
    <property type="molecule type" value="Genomic_DNA"/>
</dbReference>
<dbReference type="Pfam" id="PF01694">
    <property type="entry name" value="Rhomboid"/>
    <property type="match status" value="1"/>
</dbReference>
<feature type="transmembrane region" description="Helical" evidence="7">
    <location>
        <begin position="266"/>
        <end position="285"/>
    </location>
</feature>
<sequence length="291" mass="31194">MSAQPPMPPVQPGQPGAETVPTCYRHPGRETYVRCQRCDRPICPDCMREAAVGHQCVECVQQGSHAVRQARTVFGGSIVAKPYVTWIVLGLNLLVFAAEMLTGRGLSGEYGMSVPAVALFDQYYRMITAAFLHAGMLHIALNMWALFMLGPYLEQAFGHLRFAGLYLLSALGGSVMGYWFDAPNVLSIGASGAIFGLFGAIFVVGRRLNLDIRPMIALLVLNLVITFWPGAGISWTAHIGGLITGVLVAGAIAYAPKNSRTMVQTLALAGMLGVLLVLVVVRTAVLTGTMI</sequence>
<evidence type="ECO:0000313" key="9">
    <source>
        <dbReference type="EMBL" id="SDH84817.1"/>
    </source>
</evidence>
<evidence type="ECO:0000256" key="3">
    <source>
        <dbReference type="ARBA" id="ARBA00022692"/>
    </source>
</evidence>
<proteinExistence type="inferred from homology"/>
<evidence type="ECO:0000259" key="8">
    <source>
        <dbReference type="Pfam" id="PF01694"/>
    </source>
</evidence>
<dbReference type="Proteomes" id="UP000198923">
    <property type="component" value="Unassembled WGS sequence"/>
</dbReference>
<keyword evidence="5 7" id="KW-1133">Transmembrane helix</keyword>
<dbReference type="InterPro" id="IPR035952">
    <property type="entry name" value="Rhomboid-like_sf"/>
</dbReference>
<keyword evidence="6 7" id="KW-0472">Membrane</keyword>
<dbReference type="SUPFAM" id="SSF144091">
    <property type="entry name" value="Rhomboid-like"/>
    <property type="match status" value="1"/>
</dbReference>
<organism evidence="9 10">
    <name type="scientific">Sinosporangium album</name>
    <dbReference type="NCBI Taxonomy" id="504805"/>
    <lineage>
        <taxon>Bacteria</taxon>
        <taxon>Bacillati</taxon>
        <taxon>Actinomycetota</taxon>
        <taxon>Actinomycetes</taxon>
        <taxon>Streptosporangiales</taxon>
        <taxon>Streptosporangiaceae</taxon>
        <taxon>Sinosporangium</taxon>
    </lineage>
</organism>
<keyword evidence="4" id="KW-0378">Hydrolase</keyword>
<dbReference type="GO" id="GO:0016020">
    <property type="term" value="C:membrane"/>
    <property type="evidence" value="ECO:0007669"/>
    <property type="project" value="UniProtKB-SubCell"/>
</dbReference>
<evidence type="ECO:0000256" key="7">
    <source>
        <dbReference type="SAM" id="Phobius"/>
    </source>
</evidence>
<accession>A0A1G8FRT8</accession>
<protein>
    <submittedName>
        <fullName evidence="9">Membrane associated serine protease, rhomboid family</fullName>
    </submittedName>
</protein>
<keyword evidence="9" id="KW-0645">Protease</keyword>
<dbReference type="RefSeq" id="WP_245691276.1">
    <property type="nucleotide sequence ID" value="NZ_FNCN01000024.1"/>
</dbReference>
<dbReference type="PANTHER" id="PTHR43731:SF14">
    <property type="entry name" value="PRESENILIN-ASSOCIATED RHOMBOID-LIKE PROTEIN, MITOCHONDRIAL"/>
    <property type="match status" value="1"/>
</dbReference>
<feature type="transmembrane region" description="Helical" evidence="7">
    <location>
        <begin position="162"/>
        <end position="180"/>
    </location>
</feature>
<name>A0A1G8FRT8_9ACTN</name>
<dbReference type="GO" id="GO:0004252">
    <property type="term" value="F:serine-type endopeptidase activity"/>
    <property type="evidence" value="ECO:0007669"/>
    <property type="project" value="InterPro"/>
</dbReference>
<gene>
    <name evidence="9" type="ORF">SAMN05421505_12458</name>
</gene>
<feature type="domain" description="Peptidase S54 rhomboid" evidence="8">
    <location>
        <begin position="122"/>
        <end position="250"/>
    </location>
</feature>
<keyword evidence="10" id="KW-1185">Reference proteome</keyword>
<keyword evidence="3 7" id="KW-0812">Transmembrane</keyword>
<feature type="transmembrane region" description="Helical" evidence="7">
    <location>
        <begin position="83"/>
        <end position="103"/>
    </location>
</feature>
<feature type="transmembrane region" description="Helical" evidence="7">
    <location>
        <begin position="123"/>
        <end position="150"/>
    </location>
</feature>
<feature type="transmembrane region" description="Helical" evidence="7">
    <location>
        <begin position="235"/>
        <end position="254"/>
    </location>
</feature>
<evidence type="ECO:0000256" key="2">
    <source>
        <dbReference type="ARBA" id="ARBA00009045"/>
    </source>
</evidence>
<evidence type="ECO:0000256" key="1">
    <source>
        <dbReference type="ARBA" id="ARBA00004141"/>
    </source>
</evidence>
<dbReference type="STRING" id="504805.SAMN05421505_12458"/>
<dbReference type="PANTHER" id="PTHR43731">
    <property type="entry name" value="RHOMBOID PROTEASE"/>
    <property type="match status" value="1"/>
</dbReference>
<feature type="transmembrane region" description="Helical" evidence="7">
    <location>
        <begin position="186"/>
        <end position="205"/>
    </location>
</feature>
<evidence type="ECO:0000256" key="5">
    <source>
        <dbReference type="ARBA" id="ARBA00022989"/>
    </source>
</evidence>
<dbReference type="InterPro" id="IPR050925">
    <property type="entry name" value="Rhomboid_protease_S54"/>
</dbReference>
<evidence type="ECO:0000256" key="4">
    <source>
        <dbReference type="ARBA" id="ARBA00022801"/>
    </source>
</evidence>
<evidence type="ECO:0000256" key="6">
    <source>
        <dbReference type="ARBA" id="ARBA00023136"/>
    </source>
</evidence>
<comment type="subcellular location">
    <subcellularLocation>
        <location evidence="1">Membrane</location>
        <topology evidence="1">Multi-pass membrane protein</topology>
    </subcellularLocation>
</comment>
<feature type="transmembrane region" description="Helical" evidence="7">
    <location>
        <begin position="212"/>
        <end position="229"/>
    </location>
</feature>
<dbReference type="Gene3D" id="1.20.1540.10">
    <property type="entry name" value="Rhomboid-like"/>
    <property type="match status" value="1"/>
</dbReference>
<dbReference type="GO" id="GO:0006508">
    <property type="term" value="P:proteolysis"/>
    <property type="evidence" value="ECO:0007669"/>
    <property type="project" value="UniProtKB-KW"/>
</dbReference>
<reference evidence="9 10" key="1">
    <citation type="submission" date="2016-10" db="EMBL/GenBank/DDBJ databases">
        <authorList>
            <person name="de Groot N.N."/>
        </authorList>
    </citation>
    <scope>NUCLEOTIDE SEQUENCE [LARGE SCALE GENOMIC DNA]</scope>
    <source>
        <strain evidence="9 10">CPCC 201354</strain>
    </source>
</reference>
<evidence type="ECO:0000313" key="10">
    <source>
        <dbReference type="Proteomes" id="UP000198923"/>
    </source>
</evidence>